<keyword evidence="2" id="KW-0479">Metal-binding</keyword>
<feature type="domain" description="C2H2-type" evidence="10">
    <location>
        <begin position="272"/>
        <end position="299"/>
    </location>
</feature>
<feature type="compositionally biased region" description="Basic and acidic residues" evidence="9">
    <location>
        <begin position="102"/>
        <end position="111"/>
    </location>
</feature>
<feature type="domain" description="C2H2-type" evidence="10">
    <location>
        <begin position="244"/>
        <end position="271"/>
    </location>
</feature>
<evidence type="ECO:0000256" key="3">
    <source>
        <dbReference type="ARBA" id="ARBA00022737"/>
    </source>
</evidence>
<evidence type="ECO:0000256" key="2">
    <source>
        <dbReference type="ARBA" id="ARBA00022723"/>
    </source>
</evidence>
<dbReference type="FunFam" id="3.30.160.60:FF:001666">
    <property type="entry name" value="MDS1 and EVI1 complex locus"/>
    <property type="match status" value="1"/>
</dbReference>
<evidence type="ECO:0000256" key="1">
    <source>
        <dbReference type="ARBA" id="ARBA00004123"/>
    </source>
</evidence>
<dbReference type="GeneID" id="63812893"/>
<proteinExistence type="predicted"/>
<gene>
    <name evidence="11" type="ORF">P175DRAFT_0494323</name>
</gene>
<keyword evidence="3" id="KW-0677">Repeat</keyword>
<keyword evidence="6" id="KW-0539">Nucleus</keyword>
<evidence type="ECO:0000256" key="5">
    <source>
        <dbReference type="ARBA" id="ARBA00022833"/>
    </source>
</evidence>
<dbReference type="RefSeq" id="XP_040750565.1">
    <property type="nucleotide sequence ID" value="XM_040896011.1"/>
</dbReference>
<feature type="compositionally biased region" description="Low complexity" evidence="9">
    <location>
        <begin position="556"/>
        <end position="582"/>
    </location>
</feature>
<evidence type="ECO:0000256" key="8">
    <source>
        <dbReference type="SAM" id="Coils"/>
    </source>
</evidence>
<feature type="region of interest" description="Disordered" evidence="9">
    <location>
        <begin position="317"/>
        <end position="608"/>
    </location>
</feature>
<dbReference type="SUPFAM" id="SSF57667">
    <property type="entry name" value="beta-beta-alpha zinc fingers"/>
    <property type="match status" value="2"/>
</dbReference>
<dbReference type="EMBL" id="MSFN02000006">
    <property type="protein sequence ID" value="PTU19173.1"/>
    <property type="molecule type" value="Genomic_DNA"/>
</dbReference>
<evidence type="ECO:0000313" key="12">
    <source>
        <dbReference type="Proteomes" id="UP000244073"/>
    </source>
</evidence>
<dbReference type="PANTHER" id="PTHR23235">
    <property type="entry name" value="KRUEPPEL-LIKE TRANSCRIPTION FACTOR"/>
    <property type="match status" value="1"/>
</dbReference>
<evidence type="ECO:0000256" key="7">
    <source>
        <dbReference type="PROSITE-ProRule" id="PRU00042"/>
    </source>
</evidence>
<feature type="coiled-coil region" evidence="8">
    <location>
        <begin position="618"/>
        <end position="645"/>
    </location>
</feature>
<reference evidence="11 12" key="1">
    <citation type="journal article" date="2018" name="Proc. Natl. Acad. Sci. U.S.A.">
        <title>Linking secondary metabolites to gene clusters through genome sequencing of six diverse Aspergillus species.</title>
        <authorList>
            <person name="Kaerboelling I."/>
            <person name="Vesth T.C."/>
            <person name="Frisvad J.C."/>
            <person name="Nybo J.L."/>
            <person name="Theobald S."/>
            <person name="Kuo A."/>
            <person name="Bowyer P."/>
            <person name="Matsuda Y."/>
            <person name="Mondo S."/>
            <person name="Lyhne E.K."/>
            <person name="Kogle M.E."/>
            <person name="Clum A."/>
            <person name="Lipzen A."/>
            <person name="Salamov A."/>
            <person name="Ngan C.Y."/>
            <person name="Daum C."/>
            <person name="Chiniquy J."/>
            <person name="Barry K."/>
            <person name="LaButti K."/>
            <person name="Haridas S."/>
            <person name="Simmons B.A."/>
            <person name="Magnuson J.K."/>
            <person name="Mortensen U.H."/>
            <person name="Larsen T.O."/>
            <person name="Grigoriev I.V."/>
            <person name="Baker S.E."/>
            <person name="Andersen M.R."/>
        </authorList>
    </citation>
    <scope>NUCLEOTIDE SEQUENCE [LARGE SCALE GENOMIC DNA]</scope>
    <source>
        <strain evidence="11 12">IBT 24754</strain>
    </source>
</reference>
<comment type="subcellular location">
    <subcellularLocation>
        <location evidence="1">Nucleus</location>
    </subcellularLocation>
</comment>
<feature type="domain" description="C2H2-type" evidence="10">
    <location>
        <begin position="300"/>
        <end position="330"/>
    </location>
</feature>
<comment type="caution">
    <text evidence="11">The sequence shown here is derived from an EMBL/GenBank/DDBJ whole genome shotgun (WGS) entry which is preliminary data.</text>
</comment>
<dbReference type="GO" id="GO:0000981">
    <property type="term" value="F:DNA-binding transcription factor activity, RNA polymerase II-specific"/>
    <property type="evidence" value="ECO:0007669"/>
    <property type="project" value="TreeGrafter"/>
</dbReference>
<feature type="compositionally biased region" description="Polar residues" evidence="9">
    <location>
        <begin position="155"/>
        <end position="175"/>
    </location>
</feature>
<dbReference type="GO" id="GO:0008270">
    <property type="term" value="F:zinc ion binding"/>
    <property type="evidence" value="ECO:0007669"/>
    <property type="project" value="UniProtKB-KW"/>
</dbReference>
<keyword evidence="5" id="KW-0862">Zinc</keyword>
<sequence length="669" mass="70905">MSSVELAPTFFHHPFQAGVSRPLSMAALMQSNKEHISISNPLPGPSNLITSNSSESLGFLKQSKPDPNLTSIASAGLNVSRSKESLSTMSTTAPSAGGSTERPLEPQRESEQNSSQVAREALGASEKQQTGVVSDSLVMSSDQMQVDSHPVSGNAPDTFSTADNSTSLMNTSTVASPGPIEDSISQDGDRPRHRDDSDLHQDSSHKAFSYPMPTGGLNDPRRGLSLPTSGLHKAGQRSPSAKKHRCPYCSTEFTRHHNLKSHLLTHSQEKPFVCQTCQSRFRRLHDLKRHMKLHTGERPHICPKCGRRFARGDALARHNKGQGGCAGRRASMGSYAPEDDYGDVGVPGAEDSMEGLVYAEPERMDEEEERRFNAPSIKKHDIPSDSLARSNSVSSYQPRQPSTYPPIAASRPSPGGLFPPPASHGGSSGSPSPIPSSGNLTFPPAGQPSGTAVFAPPNMTESPRPLSPNALSSHALGHGPENNVQVHHRPHSPGMAQSFTQPQYNRAGPSPTSLSNPTASTLGLPPPQPGAPQLPPPPGMASAEPRFSLHAQSAVPPSSSTAAKHTPSHSHSSSHGGPLSSKAGLEAISGNNIHPALPHDPTLHDQQRDREDKLWAYIRSVHDELSGLRTEVAALRAQIASATVNTLAAPNSAVAPSPVEAGIVGSVQR</sequence>
<feature type="compositionally biased region" description="Polar residues" evidence="9">
    <location>
        <begin position="79"/>
        <end position="98"/>
    </location>
</feature>
<feature type="region of interest" description="Disordered" evidence="9">
    <location>
        <begin position="79"/>
        <end position="223"/>
    </location>
</feature>
<dbReference type="OrthoDB" id="8117402at2759"/>
<organism evidence="11 12">
    <name type="scientific">Aspergillus ochraceoroseus IBT 24754</name>
    <dbReference type="NCBI Taxonomy" id="1392256"/>
    <lineage>
        <taxon>Eukaryota</taxon>
        <taxon>Fungi</taxon>
        <taxon>Dikarya</taxon>
        <taxon>Ascomycota</taxon>
        <taxon>Pezizomycotina</taxon>
        <taxon>Eurotiomycetes</taxon>
        <taxon>Eurotiomycetidae</taxon>
        <taxon>Eurotiales</taxon>
        <taxon>Aspergillaceae</taxon>
        <taxon>Aspergillus</taxon>
        <taxon>Aspergillus subgen. Nidulantes</taxon>
    </lineage>
</organism>
<dbReference type="PANTHER" id="PTHR23235:SF120">
    <property type="entry name" value="KRUPPEL-LIKE FACTOR 15"/>
    <property type="match status" value="1"/>
</dbReference>
<feature type="compositionally biased region" description="Polar residues" evidence="9">
    <location>
        <begin position="495"/>
        <end position="521"/>
    </location>
</feature>
<feature type="compositionally biased region" description="Basic and acidic residues" evidence="9">
    <location>
        <begin position="187"/>
        <end position="205"/>
    </location>
</feature>
<protein>
    <recommendedName>
        <fullName evidence="10">C2H2-type domain-containing protein</fullName>
    </recommendedName>
</protein>
<dbReference type="FunFam" id="3.30.160.60:FF:000446">
    <property type="entry name" value="Zinc finger protein"/>
    <property type="match status" value="1"/>
</dbReference>
<evidence type="ECO:0000256" key="4">
    <source>
        <dbReference type="ARBA" id="ARBA00022771"/>
    </source>
</evidence>
<feature type="compositionally biased region" description="Polar residues" evidence="9">
    <location>
        <begin position="126"/>
        <end position="146"/>
    </location>
</feature>
<keyword evidence="8" id="KW-0175">Coiled coil</keyword>
<evidence type="ECO:0000313" key="11">
    <source>
        <dbReference type="EMBL" id="PTU19173.1"/>
    </source>
</evidence>
<dbReference type="SMART" id="SM00355">
    <property type="entry name" value="ZnF_C2H2"/>
    <property type="match status" value="3"/>
</dbReference>
<dbReference type="PROSITE" id="PS50157">
    <property type="entry name" value="ZINC_FINGER_C2H2_2"/>
    <property type="match status" value="3"/>
</dbReference>
<dbReference type="InterPro" id="IPR036236">
    <property type="entry name" value="Znf_C2H2_sf"/>
</dbReference>
<dbReference type="PROSITE" id="PS00028">
    <property type="entry name" value="ZINC_FINGER_C2H2_1"/>
    <property type="match status" value="2"/>
</dbReference>
<dbReference type="AlphaFoldDB" id="A0A2T5LSC0"/>
<dbReference type="Gene3D" id="3.30.160.60">
    <property type="entry name" value="Classic Zinc Finger"/>
    <property type="match status" value="3"/>
</dbReference>
<name>A0A2T5LSC0_9EURO</name>
<keyword evidence="4 7" id="KW-0863">Zinc-finger</keyword>
<dbReference type="Proteomes" id="UP000244073">
    <property type="component" value="Unassembled WGS sequence"/>
</dbReference>
<dbReference type="Pfam" id="PF00096">
    <property type="entry name" value="zf-C2H2"/>
    <property type="match status" value="2"/>
</dbReference>
<evidence type="ECO:0000259" key="10">
    <source>
        <dbReference type="PROSITE" id="PS50157"/>
    </source>
</evidence>
<evidence type="ECO:0000256" key="6">
    <source>
        <dbReference type="ARBA" id="ARBA00023242"/>
    </source>
</evidence>
<feature type="compositionally biased region" description="Low complexity" evidence="9">
    <location>
        <begin position="423"/>
        <end position="438"/>
    </location>
</feature>
<dbReference type="GO" id="GO:0000978">
    <property type="term" value="F:RNA polymerase II cis-regulatory region sequence-specific DNA binding"/>
    <property type="evidence" value="ECO:0007669"/>
    <property type="project" value="TreeGrafter"/>
</dbReference>
<accession>A0A2T5LSC0</accession>
<feature type="compositionally biased region" description="Pro residues" evidence="9">
    <location>
        <begin position="524"/>
        <end position="539"/>
    </location>
</feature>
<dbReference type="InterPro" id="IPR013087">
    <property type="entry name" value="Znf_C2H2_type"/>
</dbReference>
<dbReference type="GO" id="GO:0005634">
    <property type="term" value="C:nucleus"/>
    <property type="evidence" value="ECO:0007669"/>
    <property type="project" value="UniProtKB-SubCell"/>
</dbReference>
<evidence type="ECO:0000256" key="9">
    <source>
        <dbReference type="SAM" id="MobiDB-lite"/>
    </source>
</evidence>
<dbReference type="VEuPathDB" id="FungiDB:P175DRAFT_0494323"/>
<feature type="compositionally biased region" description="Polar residues" evidence="9">
    <location>
        <begin position="387"/>
        <end position="402"/>
    </location>
</feature>